<keyword evidence="3" id="KW-0804">Transcription</keyword>
<evidence type="ECO:0000313" key="6">
    <source>
        <dbReference type="EMBL" id="QUS37937.1"/>
    </source>
</evidence>
<dbReference type="RefSeq" id="WP_211911471.1">
    <property type="nucleotide sequence ID" value="NZ_CP036498.1"/>
</dbReference>
<proteinExistence type="predicted"/>
<name>A0ABX8A3M7_9BRAD</name>
<evidence type="ECO:0000313" key="7">
    <source>
        <dbReference type="Proteomes" id="UP000682843"/>
    </source>
</evidence>
<evidence type="ECO:0000259" key="5">
    <source>
        <dbReference type="PROSITE" id="PS01124"/>
    </source>
</evidence>
<evidence type="ECO:0000256" key="1">
    <source>
        <dbReference type="ARBA" id="ARBA00023015"/>
    </source>
</evidence>
<dbReference type="SUPFAM" id="SSF46689">
    <property type="entry name" value="Homeodomain-like"/>
    <property type="match status" value="1"/>
</dbReference>
<organism evidence="6 7">
    <name type="scientific">Tardiphaga alba</name>
    <dbReference type="NCBI Taxonomy" id="340268"/>
    <lineage>
        <taxon>Bacteria</taxon>
        <taxon>Pseudomonadati</taxon>
        <taxon>Pseudomonadota</taxon>
        <taxon>Alphaproteobacteria</taxon>
        <taxon>Hyphomicrobiales</taxon>
        <taxon>Nitrobacteraceae</taxon>
        <taxon>Tardiphaga</taxon>
    </lineage>
</organism>
<dbReference type="Proteomes" id="UP000682843">
    <property type="component" value="Chromosome"/>
</dbReference>
<dbReference type="EMBL" id="CP036498">
    <property type="protein sequence ID" value="QUS37937.1"/>
    <property type="molecule type" value="Genomic_DNA"/>
</dbReference>
<feature type="domain" description="HTH araC/xylS-type" evidence="5">
    <location>
        <begin position="186"/>
        <end position="284"/>
    </location>
</feature>
<dbReference type="InterPro" id="IPR050204">
    <property type="entry name" value="AraC_XylS_family_regulators"/>
</dbReference>
<evidence type="ECO:0000256" key="2">
    <source>
        <dbReference type="ARBA" id="ARBA00023125"/>
    </source>
</evidence>
<evidence type="ECO:0000256" key="3">
    <source>
        <dbReference type="ARBA" id="ARBA00023163"/>
    </source>
</evidence>
<dbReference type="Pfam" id="PF12833">
    <property type="entry name" value="HTH_18"/>
    <property type="match status" value="1"/>
</dbReference>
<gene>
    <name evidence="6" type="ORF">RPMA_02990</name>
</gene>
<accession>A0ABX8A3M7</accession>
<dbReference type="PANTHER" id="PTHR46796:SF13">
    <property type="entry name" value="HTH-TYPE TRANSCRIPTIONAL ACTIVATOR RHAS"/>
    <property type="match status" value="1"/>
</dbReference>
<reference evidence="6 7" key="1">
    <citation type="submission" date="2019-02" db="EMBL/GenBank/DDBJ databases">
        <title>Emended description of the genus Rhodopseudomonas and description of Rhodopseudomonas albus sp. nov., a non-phototrophic, heavy-metal-tolerant bacterium isolated from garden soil.</title>
        <authorList>
            <person name="Bao Z."/>
            <person name="Cao W.W."/>
            <person name="Sato Y."/>
            <person name="Nishizawa T."/>
            <person name="Zhao J."/>
            <person name="Guo Y."/>
            <person name="Ohta H."/>
        </authorList>
    </citation>
    <scope>NUCLEOTIDE SEQUENCE [LARGE SCALE GENOMIC DNA]</scope>
    <source>
        <strain evidence="6 7">SK50-23</strain>
    </source>
</reference>
<dbReference type="Gene3D" id="1.10.10.60">
    <property type="entry name" value="Homeodomain-like"/>
    <property type="match status" value="1"/>
</dbReference>
<dbReference type="SMART" id="SM00342">
    <property type="entry name" value="HTH_ARAC"/>
    <property type="match status" value="1"/>
</dbReference>
<dbReference type="InterPro" id="IPR009057">
    <property type="entry name" value="Homeodomain-like_sf"/>
</dbReference>
<feature type="region of interest" description="Disordered" evidence="4">
    <location>
        <begin position="281"/>
        <end position="300"/>
    </location>
</feature>
<dbReference type="PANTHER" id="PTHR46796">
    <property type="entry name" value="HTH-TYPE TRANSCRIPTIONAL ACTIVATOR RHAS-RELATED"/>
    <property type="match status" value="1"/>
</dbReference>
<keyword evidence="7" id="KW-1185">Reference proteome</keyword>
<dbReference type="InterPro" id="IPR018060">
    <property type="entry name" value="HTH_AraC"/>
</dbReference>
<dbReference type="PROSITE" id="PS01124">
    <property type="entry name" value="HTH_ARAC_FAMILY_2"/>
    <property type="match status" value="1"/>
</dbReference>
<protein>
    <submittedName>
        <fullName evidence="6">Helix-turn-helix domain-containing protein</fullName>
    </submittedName>
</protein>
<keyword evidence="1" id="KW-0805">Transcription regulation</keyword>
<keyword evidence="2" id="KW-0238">DNA-binding</keyword>
<sequence length="300" mass="33281">MFADAIDLAGKSAALHVERFTSGLAARSWSLRQTQHRRAHLLVMESRRGTATMRDSTIAFGAPALLWLPCGYEGTLQVEAGAQGYLLTVTDDLLTQTIAGSAEALHLRRTVDRLVLLEDAKASQGFAAMSAASTMLTHELAMPGRGSATLLSAHLLLLCLHLWRAVIAEEPVDDVSRRGDGPRLVGNFLQMVELHYRDGWPIARYAAALGVTDDRLHAHCKRERGISPRAVVHQRLIHEACARLRQLDLPVEQIAYGLGFHDPGYFNRFFRKYQNESPGTYRRRARLSPGRHGPSYAAWP</sequence>
<evidence type="ECO:0000256" key="4">
    <source>
        <dbReference type="SAM" id="MobiDB-lite"/>
    </source>
</evidence>